<dbReference type="RefSeq" id="WP_274589498.1">
    <property type="nucleotide sequence ID" value="NZ_JARAOX010000241.1"/>
</dbReference>
<dbReference type="PANTHER" id="PTHR30086">
    <property type="entry name" value="ARGININE EXPORTER PROTEIN ARGO"/>
    <property type="match status" value="1"/>
</dbReference>
<reference evidence="7 8" key="1">
    <citation type="submission" date="2023-02" db="EMBL/GenBank/DDBJ databases">
        <authorList>
            <person name="Olszewska D."/>
        </authorList>
    </citation>
    <scope>NUCLEOTIDE SEQUENCE [LARGE SCALE GENOMIC DNA]</scope>
    <source>
        <strain evidence="7 8">FDU301</strain>
    </source>
</reference>
<feature type="transmembrane region" description="Helical" evidence="6">
    <location>
        <begin position="184"/>
        <end position="205"/>
    </location>
</feature>
<name>A0ABD4X2B2_PRIMG</name>
<comment type="caution">
    <text evidence="7">The sequence shown here is derived from an EMBL/GenBank/DDBJ whole genome shotgun (WGS) entry which is preliminary data.</text>
</comment>
<evidence type="ECO:0000313" key="8">
    <source>
        <dbReference type="Proteomes" id="UP001213771"/>
    </source>
</evidence>
<protein>
    <submittedName>
        <fullName evidence="7">LysE family transporter</fullName>
    </submittedName>
</protein>
<evidence type="ECO:0000256" key="1">
    <source>
        <dbReference type="ARBA" id="ARBA00004651"/>
    </source>
</evidence>
<keyword evidence="2" id="KW-1003">Cell membrane</keyword>
<evidence type="ECO:0000256" key="3">
    <source>
        <dbReference type="ARBA" id="ARBA00022692"/>
    </source>
</evidence>
<dbReference type="PANTHER" id="PTHR30086:SF20">
    <property type="entry name" value="ARGININE EXPORTER PROTEIN ARGO-RELATED"/>
    <property type="match status" value="1"/>
</dbReference>
<dbReference type="Pfam" id="PF01810">
    <property type="entry name" value="LysE"/>
    <property type="match status" value="1"/>
</dbReference>
<dbReference type="AlphaFoldDB" id="A0ABD4X2B2"/>
<evidence type="ECO:0000256" key="6">
    <source>
        <dbReference type="SAM" id="Phobius"/>
    </source>
</evidence>
<dbReference type="Proteomes" id="UP001213771">
    <property type="component" value="Unassembled WGS sequence"/>
</dbReference>
<evidence type="ECO:0000256" key="5">
    <source>
        <dbReference type="ARBA" id="ARBA00023136"/>
    </source>
</evidence>
<organism evidence="7 8">
    <name type="scientific">Priestia megaterium</name>
    <name type="common">Bacillus megaterium</name>
    <dbReference type="NCBI Taxonomy" id="1404"/>
    <lineage>
        <taxon>Bacteria</taxon>
        <taxon>Bacillati</taxon>
        <taxon>Bacillota</taxon>
        <taxon>Bacilli</taxon>
        <taxon>Bacillales</taxon>
        <taxon>Bacillaceae</taxon>
        <taxon>Priestia</taxon>
    </lineage>
</organism>
<sequence>MFLEIFLIGILSGLSPGPDFFLVMKNSLGFGRRIGIATALGVASALFVHVTYTILGFTYIIEKIPSVFIAIKIAGSLYLLWLGFHAIRSVKQNKEPAENKLKINTDKNIKQGFREGFICNVLNPKAALFFLSIFSQFISADTASWVRWIYGTEIVVAVGLWFTFISTVISYQKFRDYYERYSHWFDRCLGAILIYFAVFIVYSTIH</sequence>
<comment type="subcellular location">
    <subcellularLocation>
        <location evidence="1">Cell membrane</location>
        <topology evidence="1">Multi-pass membrane protein</topology>
    </subcellularLocation>
</comment>
<accession>A0ABD4X2B2</accession>
<keyword evidence="3 6" id="KW-0812">Transmembrane</keyword>
<dbReference type="EMBL" id="JARAOX010000241">
    <property type="protein sequence ID" value="MDD9786667.1"/>
    <property type="molecule type" value="Genomic_DNA"/>
</dbReference>
<evidence type="ECO:0000256" key="2">
    <source>
        <dbReference type="ARBA" id="ARBA00022475"/>
    </source>
</evidence>
<dbReference type="GO" id="GO:0005886">
    <property type="term" value="C:plasma membrane"/>
    <property type="evidence" value="ECO:0007669"/>
    <property type="project" value="UniProtKB-SubCell"/>
</dbReference>
<dbReference type="PIRSF" id="PIRSF006324">
    <property type="entry name" value="LeuE"/>
    <property type="match status" value="1"/>
</dbReference>
<feature type="transmembrane region" description="Helical" evidence="6">
    <location>
        <begin position="150"/>
        <end position="172"/>
    </location>
</feature>
<proteinExistence type="predicted"/>
<feature type="transmembrane region" description="Helical" evidence="6">
    <location>
        <begin position="36"/>
        <end position="61"/>
    </location>
</feature>
<feature type="transmembrane region" description="Helical" evidence="6">
    <location>
        <begin position="117"/>
        <end position="138"/>
    </location>
</feature>
<dbReference type="InterPro" id="IPR001123">
    <property type="entry name" value="LeuE-type"/>
</dbReference>
<keyword evidence="4 6" id="KW-1133">Transmembrane helix</keyword>
<keyword evidence="5 6" id="KW-0472">Membrane</keyword>
<evidence type="ECO:0000256" key="4">
    <source>
        <dbReference type="ARBA" id="ARBA00022989"/>
    </source>
</evidence>
<evidence type="ECO:0000313" key="7">
    <source>
        <dbReference type="EMBL" id="MDD9786667.1"/>
    </source>
</evidence>
<feature type="transmembrane region" description="Helical" evidence="6">
    <location>
        <begin position="67"/>
        <end position="84"/>
    </location>
</feature>
<gene>
    <name evidence="7" type="ORF">PVE99_30375</name>
</gene>
<feature type="transmembrane region" description="Helical" evidence="6">
    <location>
        <begin position="6"/>
        <end position="24"/>
    </location>
</feature>